<dbReference type="PANTHER" id="PTHR31115">
    <property type="entry name" value="OS05G0107300 PROTEIN"/>
    <property type="match status" value="1"/>
</dbReference>
<feature type="region of interest" description="Disordered" evidence="1">
    <location>
        <begin position="519"/>
        <end position="542"/>
    </location>
</feature>
<comment type="caution">
    <text evidence="2">The sequence shown here is derived from an EMBL/GenBank/DDBJ whole genome shotgun (WGS) entry which is preliminary data.</text>
</comment>
<dbReference type="Proteomes" id="UP000241394">
    <property type="component" value="Chromosome LG22"/>
</dbReference>
<dbReference type="EMBL" id="NKQK01000022">
    <property type="protein sequence ID" value="PSR98028.1"/>
    <property type="molecule type" value="Genomic_DNA"/>
</dbReference>
<dbReference type="FunCoup" id="A0A2R6PW71">
    <property type="interactions" value="3518"/>
</dbReference>
<dbReference type="Gramene" id="PSR98028">
    <property type="protein sequence ID" value="PSR98028"/>
    <property type="gene ID" value="CEY00_Acc24619"/>
</dbReference>
<gene>
    <name evidence="2" type="ORF">CEY00_Acc24619</name>
</gene>
<feature type="compositionally biased region" description="Polar residues" evidence="1">
    <location>
        <begin position="298"/>
        <end position="314"/>
    </location>
</feature>
<keyword evidence="3" id="KW-1185">Reference proteome</keyword>
<feature type="region of interest" description="Disordered" evidence="1">
    <location>
        <begin position="556"/>
        <end position="658"/>
    </location>
</feature>
<reference evidence="3" key="2">
    <citation type="journal article" date="2018" name="BMC Genomics">
        <title>A manually annotated Actinidia chinensis var. chinensis (kiwifruit) genome highlights the challenges associated with draft genomes and gene prediction in plants.</title>
        <authorList>
            <person name="Pilkington S.M."/>
            <person name="Crowhurst R."/>
            <person name="Hilario E."/>
            <person name="Nardozza S."/>
            <person name="Fraser L."/>
            <person name="Peng Y."/>
            <person name="Gunaseelan K."/>
            <person name="Simpson R."/>
            <person name="Tahir J."/>
            <person name="Deroles S.C."/>
            <person name="Templeton K."/>
            <person name="Luo Z."/>
            <person name="Davy M."/>
            <person name="Cheng C."/>
            <person name="McNeilage M."/>
            <person name="Scaglione D."/>
            <person name="Liu Y."/>
            <person name="Zhang Q."/>
            <person name="Datson P."/>
            <person name="De Silva N."/>
            <person name="Gardiner S.E."/>
            <person name="Bassett H."/>
            <person name="Chagne D."/>
            <person name="McCallum J."/>
            <person name="Dzierzon H."/>
            <person name="Deng C."/>
            <person name="Wang Y.Y."/>
            <person name="Barron L."/>
            <person name="Manako K."/>
            <person name="Bowen J."/>
            <person name="Foster T.M."/>
            <person name="Erridge Z.A."/>
            <person name="Tiffin H."/>
            <person name="Waite C.N."/>
            <person name="Davies K.M."/>
            <person name="Grierson E.P."/>
            <person name="Laing W.A."/>
            <person name="Kirk R."/>
            <person name="Chen X."/>
            <person name="Wood M."/>
            <person name="Montefiori M."/>
            <person name="Brummell D.A."/>
            <person name="Schwinn K.E."/>
            <person name="Catanach A."/>
            <person name="Fullerton C."/>
            <person name="Li D."/>
            <person name="Meiyalaghan S."/>
            <person name="Nieuwenhuizen N."/>
            <person name="Read N."/>
            <person name="Prakash R."/>
            <person name="Hunter D."/>
            <person name="Zhang H."/>
            <person name="McKenzie M."/>
            <person name="Knabel M."/>
            <person name="Harris A."/>
            <person name="Allan A.C."/>
            <person name="Gleave A."/>
            <person name="Chen A."/>
            <person name="Janssen B.J."/>
            <person name="Plunkett B."/>
            <person name="Ampomah-Dwamena C."/>
            <person name="Voogd C."/>
            <person name="Leif D."/>
            <person name="Lafferty D."/>
            <person name="Souleyre E.J.F."/>
            <person name="Varkonyi-Gasic E."/>
            <person name="Gambi F."/>
            <person name="Hanley J."/>
            <person name="Yao J.L."/>
            <person name="Cheung J."/>
            <person name="David K.M."/>
            <person name="Warren B."/>
            <person name="Marsh K."/>
            <person name="Snowden K.C."/>
            <person name="Lin-Wang K."/>
            <person name="Brian L."/>
            <person name="Martinez-Sanchez M."/>
            <person name="Wang M."/>
            <person name="Ileperuma N."/>
            <person name="Macnee N."/>
            <person name="Campin R."/>
            <person name="McAtee P."/>
            <person name="Drummond R.S.M."/>
            <person name="Espley R.V."/>
            <person name="Ireland H.S."/>
            <person name="Wu R."/>
            <person name="Atkinson R.G."/>
            <person name="Karunairetnam S."/>
            <person name="Bulley S."/>
            <person name="Chunkath S."/>
            <person name="Hanley Z."/>
            <person name="Storey R."/>
            <person name="Thrimawithana A.H."/>
            <person name="Thomson S."/>
            <person name="David C."/>
            <person name="Testolin R."/>
            <person name="Huang H."/>
            <person name="Hellens R.P."/>
            <person name="Schaffer R.J."/>
        </authorList>
    </citation>
    <scope>NUCLEOTIDE SEQUENCE [LARGE SCALE GENOMIC DNA]</scope>
    <source>
        <strain evidence="3">cv. Red5</strain>
    </source>
</reference>
<protein>
    <submittedName>
        <fullName evidence="2">Luminal-binding protein like</fullName>
    </submittedName>
</protein>
<dbReference type="OMA" id="SINVEPR"/>
<feature type="region of interest" description="Disordered" evidence="1">
    <location>
        <begin position="326"/>
        <end position="345"/>
    </location>
</feature>
<feature type="region of interest" description="Disordered" evidence="1">
    <location>
        <begin position="1233"/>
        <end position="1254"/>
    </location>
</feature>
<feature type="compositionally biased region" description="Low complexity" evidence="1">
    <location>
        <begin position="394"/>
        <end position="405"/>
    </location>
</feature>
<dbReference type="PANTHER" id="PTHR31115:SF2">
    <property type="entry name" value="OS05G0107300 PROTEIN"/>
    <property type="match status" value="1"/>
</dbReference>
<feature type="compositionally biased region" description="Basic and acidic residues" evidence="1">
    <location>
        <begin position="1155"/>
        <end position="1166"/>
    </location>
</feature>
<evidence type="ECO:0000256" key="1">
    <source>
        <dbReference type="SAM" id="MobiDB-lite"/>
    </source>
</evidence>
<feature type="region of interest" description="Disordered" evidence="1">
    <location>
        <begin position="1150"/>
        <end position="1207"/>
    </location>
</feature>
<dbReference type="OrthoDB" id="1915143at2759"/>
<dbReference type="InParanoid" id="A0A2R6PW71"/>
<feature type="region of interest" description="Disordered" evidence="1">
    <location>
        <begin position="292"/>
        <end position="314"/>
    </location>
</feature>
<proteinExistence type="predicted"/>
<reference evidence="2 3" key="1">
    <citation type="submission" date="2017-07" db="EMBL/GenBank/DDBJ databases">
        <title>An improved, manually edited Actinidia chinensis var. chinensis (kiwifruit) genome highlights the challenges associated with draft genomes and gene prediction in plants.</title>
        <authorList>
            <person name="Pilkington S."/>
            <person name="Crowhurst R."/>
            <person name="Hilario E."/>
            <person name="Nardozza S."/>
            <person name="Fraser L."/>
            <person name="Peng Y."/>
            <person name="Gunaseelan K."/>
            <person name="Simpson R."/>
            <person name="Tahir J."/>
            <person name="Deroles S."/>
            <person name="Templeton K."/>
            <person name="Luo Z."/>
            <person name="Davy M."/>
            <person name="Cheng C."/>
            <person name="Mcneilage M."/>
            <person name="Scaglione D."/>
            <person name="Liu Y."/>
            <person name="Zhang Q."/>
            <person name="Datson P."/>
            <person name="De Silva N."/>
            <person name="Gardiner S."/>
            <person name="Bassett H."/>
            <person name="Chagne D."/>
            <person name="Mccallum J."/>
            <person name="Dzierzon H."/>
            <person name="Deng C."/>
            <person name="Wang Y.-Y."/>
            <person name="Barron N."/>
            <person name="Manako K."/>
            <person name="Bowen J."/>
            <person name="Foster T."/>
            <person name="Erridge Z."/>
            <person name="Tiffin H."/>
            <person name="Waite C."/>
            <person name="Davies K."/>
            <person name="Grierson E."/>
            <person name="Laing W."/>
            <person name="Kirk R."/>
            <person name="Chen X."/>
            <person name="Wood M."/>
            <person name="Montefiori M."/>
            <person name="Brummell D."/>
            <person name="Schwinn K."/>
            <person name="Catanach A."/>
            <person name="Fullerton C."/>
            <person name="Li D."/>
            <person name="Meiyalaghan S."/>
            <person name="Nieuwenhuizen N."/>
            <person name="Read N."/>
            <person name="Prakash R."/>
            <person name="Hunter D."/>
            <person name="Zhang H."/>
            <person name="Mckenzie M."/>
            <person name="Knabel M."/>
            <person name="Harris A."/>
            <person name="Allan A."/>
            <person name="Chen A."/>
            <person name="Janssen B."/>
            <person name="Plunkett B."/>
            <person name="Dwamena C."/>
            <person name="Voogd C."/>
            <person name="Leif D."/>
            <person name="Lafferty D."/>
            <person name="Souleyre E."/>
            <person name="Varkonyi-Gasic E."/>
            <person name="Gambi F."/>
            <person name="Hanley J."/>
            <person name="Yao J.-L."/>
            <person name="Cheung J."/>
            <person name="David K."/>
            <person name="Warren B."/>
            <person name="Marsh K."/>
            <person name="Snowden K."/>
            <person name="Lin-Wang K."/>
            <person name="Brian L."/>
            <person name="Martinez-Sanchez M."/>
            <person name="Wang M."/>
            <person name="Ileperuma N."/>
            <person name="Macnee N."/>
            <person name="Campin R."/>
            <person name="Mcatee P."/>
            <person name="Drummond R."/>
            <person name="Espley R."/>
            <person name="Ireland H."/>
            <person name="Wu R."/>
            <person name="Atkinson R."/>
            <person name="Karunairetnam S."/>
            <person name="Bulley S."/>
            <person name="Chunkath S."/>
            <person name="Hanley Z."/>
            <person name="Storey R."/>
            <person name="Thrimawithana A."/>
            <person name="Thomson S."/>
            <person name="David C."/>
            <person name="Testolin R."/>
        </authorList>
    </citation>
    <scope>NUCLEOTIDE SEQUENCE [LARGE SCALE GENOMIC DNA]</scope>
    <source>
        <strain evidence="3">cv. Red5</strain>
        <tissue evidence="2">Young leaf</tissue>
    </source>
</reference>
<accession>A0A2R6PW71</accession>
<feature type="region of interest" description="Disordered" evidence="1">
    <location>
        <begin position="387"/>
        <end position="463"/>
    </location>
</feature>
<feature type="compositionally biased region" description="Low complexity" evidence="1">
    <location>
        <begin position="326"/>
        <end position="337"/>
    </location>
</feature>
<feature type="region of interest" description="Disordered" evidence="1">
    <location>
        <begin position="1"/>
        <end position="41"/>
    </location>
</feature>
<feature type="region of interest" description="Disordered" evidence="1">
    <location>
        <begin position="162"/>
        <end position="183"/>
    </location>
</feature>
<organism evidence="2 3">
    <name type="scientific">Actinidia chinensis var. chinensis</name>
    <name type="common">Chinese soft-hair kiwi</name>
    <dbReference type="NCBI Taxonomy" id="1590841"/>
    <lineage>
        <taxon>Eukaryota</taxon>
        <taxon>Viridiplantae</taxon>
        <taxon>Streptophyta</taxon>
        <taxon>Embryophyta</taxon>
        <taxon>Tracheophyta</taxon>
        <taxon>Spermatophyta</taxon>
        <taxon>Magnoliopsida</taxon>
        <taxon>eudicotyledons</taxon>
        <taxon>Gunneridae</taxon>
        <taxon>Pentapetalae</taxon>
        <taxon>asterids</taxon>
        <taxon>Ericales</taxon>
        <taxon>Actinidiaceae</taxon>
        <taxon>Actinidia</taxon>
    </lineage>
</organism>
<evidence type="ECO:0000313" key="3">
    <source>
        <dbReference type="Proteomes" id="UP000241394"/>
    </source>
</evidence>
<feature type="compositionally biased region" description="Basic and acidic residues" evidence="1">
    <location>
        <begin position="573"/>
        <end position="583"/>
    </location>
</feature>
<feature type="compositionally biased region" description="Polar residues" evidence="1">
    <location>
        <begin position="168"/>
        <end position="179"/>
    </location>
</feature>
<dbReference type="STRING" id="1590841.A0A2R6PW71"/>
<evidence type="ECO:0000313" key="2">
    <source>
        <dbReference type="EMBL" id="PSR98028.1"/>
    </source>
</evidence>
<sequence length="1318" mass="144162">MVGNTRVELTSGSPEPGYVANYPNGSRGNYPGPSLDRSGSFREAGESRMFGSGASVARMSGPMMGNLPPLSQCLMLEPIIMSDQKHIRSGELRRVLGFSVGSALEDNSFGAAHPRPSPLMPMEELKRYKENILDANNKARVRAKKVDEHLHKLDKYFEAVSSKKQQRNDLSANERSTGLNLKLGNPINRTDLVTQRLENRAKNTVPNRRVRTSMAESQVECRSNGSARQPFVMAKERDMLKDCSPSSHLVEEKIRRLPAGGEGWEKKMKRKRSVGTAFTRSVEIDGELKRPMHHKVSNESGIQSSDAHGFRSGSSSGINGAYKLDSSSSPSSYFSRVTSKHEQEKATLTTDLTAGLNKEKLLAKGNNKLSIREDNQIFGPCPVITGKASRAPRSSSVTAANSSPSIPHVPETPESWEQPSSVNKILSTGGANNRKRAMPTGSSSPPMAQWVGQRPQKISRTRRANLVSPVSKHEEMQISSKGCSPSDFACRINSSGTNDSLLLRGVANGTQQFKVKLENVSSPARVSENEETGAGENTSKENVMSGVEMQEKDVNTVQNAGPSAFLTKKNKSHSKEESSDGVRRQGRSGRGSSFASISPVREKLEITATNKPFRSMRPGSDKNGSKTGRPLKKLCDRRGFSRRGHMPNNGSPDITGDSDDDREELLAAANFAHNASYHACSSSFWKKVEPIFASVSLKDTSYFSQQVKFAEELHESLSQLCCSHNVLGDLVPEKISTSGTFGSGQMDRSLQNQIKPKLSSEMVMFGYQFQEFDTLCGKLDSERRSKKFTPLYQRVLSALIVEDEIEEFEDNDTSRNVLLQYATNDLHCNIEPRKRDGMEIECESKFGSKTWKQCAGNKCFSSARSPVIQNSPLDGELLQGDNGFRYSEAAGLAGFSDNDLDGPETVQTNGFSISSIDSPYEKMSMEDKLLLELQSVGIYPDPVPDLDDEEDETINQDIVQLKKGLHQQIGKKKTCLDKLYKTIQRETEAEARELEQVAMDKLVELAYKKLLATRGSIASKYGTPKVSKQVALGFAKRTLARCQTFDDSGTSCFNEPALRDAIFAAPPHGFEAEPSTCDGLGAGSFHSGAECHDLRSGLDTSENFALQSDQAFAKNGPLSNRGKKKEVLFDDVGGSAALRPTSTLASALLGGAKGKRSERERDKDISSRNTVAKAGRPSLSNLKGERKPKTKPKQKTAQLSTSQNGYLNKHPETTHPLYPLAAGSGDLVNNGSHNKRESGLMSPRTIPRDSSKETKEAVDFTNLPLPDLDSIDELGVGTDLGGPPDLCSWLDFVDDGLQDHHGDGLAIPMDDITELPMF</sequence>
<name>A0A2R6PW71_ACTCC</name>
<feature type="compositionally biased region" description="Polar residues" evidence="1">
    <location>
        <begin position="415"/>
        <end position="431"/>
    </location>
</feature>